<evidence type="ECO:0000313" key="3">
    <source>
        <dbReference type="EMBL" id="KAL1898474.1"/>
    </source>
</evidence>
<feature type="region of interest" description="Disordered" evidence="1">
    <location>
        <begin position="164"/>
        <end position="242"/>
    </location>
</feature>
<feature type="compositionally biased region" description="Low complexity" evidence="1">
    <location>
        <begin position="226"/>
        <end position="237"/>
    </location>
</feature>
<feature type="compositionally biased region" description="Basic and acidic residues" evidence="1">
    <location>
        <begin position="85"/>
        <end position="94"/>
    </location>
</feature>
<dbReference type="CDD" id="cd09917">
    <property type="entry name" value="F-box_SF"/>
    <property type="match status" value="1"/>
</dbReference>
<dbReference type="SUPFAM" id="SSF81383">
    <property type="entry name" value="F-box domain"/>
    <property type="match status" value="1"/>
</dbReference>
<reference evidence="3 4" key="1">
    <citation type="journal article" date="2024" name="IMA Fungus">
        <title>IMA Genome - F19 : A genome assembly and annotation guide to empower mycologists, including annotated draft genome sequences of Ceratocystis pirilliformis, Diaporthe australafricana, Fusarium ophioides, Paecilomyces lecythidis, and Sporothrix stenoceras.</title>
        <authorList>
            <person name="Aylward J."/>
            <person name="Wilson A.M."/>
            <person name="Visagie C.M."/>
            <person name="Spraker J."/>
            <person name="Barnes I."/>
            <person name="Buitendag C."/>
            <person name="Ceriani C."/>
            <person name="Del Mar Angel L."/>
            <person name="du Plessis D."/>
            <person name="Fuchs T."/>
            <person name="Gasser K."/>
            <person name="Kramer D."/>
            <person name="Li W."/>
            <person name="Munsamy K."/>
            <person name="Piso A."/>
            <person name="Price J.L."/>
            <person name="Sonnekus B."/>
            <person name="Thomas C."/>
            <person name="van der Nest A."/>
            <person name="van Dijk A."/>
            <person name="van Heerden A."/>
            <person name="van Vuuren N."/>
            <person name="Yilmaz N."/>
            <person name="Duong T.A."/>
            <person name="van der Merwe N.A."/>
            <person name="Wingfield M.J."/>
            <person name="Wingfield B.D."/>
        </authorList>
    </citation>
    <scope>NUCLEOTIDE SEQUENCE [LARGE SCALE GENOMIC DNA]</scope>
    <source>
        <strain evidence="3 4">CMW 5346</strain>
    </source>
</reference>
<dbReference type="InterPro" id="IPR001810">
    <property type="entry name" value="F-box_dom"/>
</dbReference>
<feature type="region of interest" description="Disordered" evidence="1">
    <location>
        <begin position="20"/>
        <end position="144"/>
    </location>
</feature>
<protein>
    <recommendedName>
        <fullName evidence="2">F-box domain-containing protein</fullName>
    </recommendedName>
</protein>
<evidence type="ECO:0000313" key="4">
    <source>
        <dbReference type="Proteomes" id="UP001583186"/>
    </source>
</evidence>
<evidence type="ECO:0000259" key="2">
    <source>
        <dbReference type="PROSITE" id="PS50181"/>
    </source>
</evidence>
<dbReference type="Gene3D" id="6.10.140.2040">
    <property type="match status" value="1"/>
</dbReference>
<accession>A0ABR3ZFZ3</accession>
<dbReference type="InterPro" id="IPR036047">
    <property type="entry name" value="F-box-like_dom_sf"/>
</dbReference>
<organism evidence="3 4">
    <name type="scientific">Sporothrix stenoceras</name>
    <dbReference type="NCBI Taxonomy" id="5173"/>
    <lineage>
        <taxon>Eukaryota</taxon>
        <taxon>Fungi</taxon>
        <taxon>Dikarya</taxon>
        <taxon>Ascomycota</taxon>
        <taxon>Pezizomycotina</taxon>
        <taxon>Sordariomycetes</taxon>
        <taxon>Sordariomycetidae</taxon>
        <taxon>Ophiostomatales</taxon>
        <taxon>Ophiostomataceae</taxon>
        <taxon>Sporothrix</taxon>
    </lineage>
</organism>
<comment type="caution">
    <text evidence="3">The sequence shown here is derived from an EMBL/GenBank/DDBJ whole genome shotgun (WGS) entry which is preliminary data.</text>
</comment>
<feature type="compositionally biased region" description="Low complexity" evidence="1">
    <location>
        <begin position="176"/>
        <end position="194"/>
    </location>
</feature>
<evidence type="ECO:0000256" key="1">
    <source>
        <dbReference type="SAM" id="MobiDB-lite"/>
    </source>
</evidence>
<name>A0ABR3ZFZ3_9PEZI</name>
<gene>
    <name evidence="3" type="ORF">Sste5346_003377</name>
</gene>
<feature type="compositionally biased region" description="Low complexity" evidence="1">
    <location>
        <begin position="64"/>
        <end position="84"/>
    </location>
</feature>
<keyword evidence="4" id="KW-1185">Reference proteome</keyword>
<dbReference type="Pfam" id="PF00646">
    <property type="entry name" value="F-box"/>
    <property type="match status" value="1"/>
</dbReference>
<proteinExistence type="predicted"/>
<dbReference type="Proteomes" id="UP001583186">
    <property type="component" value="Unassembled WGS sequence"/>
</dbReference>
<sequence>MDPDLHTPILRSHAHSHVHAPVAPDGFAGNDAGVSSAGETYDAGDPPASEAPQPPVELDDVQPTSTSMSTSTSTATATTVTAKAMTERAQHEVVADASASIDDIDNAGNTRDIDDTQRQSQQDQSRDQPHTGSPSSLACAPPLSSEASSQSLVLLTAGAAAAAANSGREGEENKASTPPVGSSPLGSPSMSPAPTRSPSPPSPSSLAKSAKFRRQSPAREGKLVVRASSRSSSATRAHQVQVQRRDSQGIVVPWSLDDLPNEVLLHILGFLDVNDILATSRIRATLPPLLASPMRPSLADLISRHIFMTNTTVVSRKLARSLVSIRLSRRLAQRPPAQLLVERCVLPPECAPGIGHVAPALAARTRAVERERLKDGLRHWIGAVWKREVGRRSERIRRFDESVGVGKVWRLRKFWERVSHDNEGVAQAAHP</sequence>
<dbReference type="PROSITE" id="PS50181">
    <property type="entry name" value="FBOX"/>
    <property type="match status" value="1"/>
</dbReference>
<dbReference type="EMBL" id="JAWCUI010000015">
    <property type="protein sequence ID" value="KAL1898474.1"/>
    <property type="molecule type" value="Genomic_DNA"/>
</dbReference>
<feature type="domain" description="F-box" evidence="2">
    <location>
        <begin position="253"/>
        <end position="301"/>
    </location>
</feature>
<feature type="compositionally biased region" description="Low complexity" evidence="1">
    <location>
        <begin position="133"/>
        <end position="144"/>
    </location>
</feature>